<dbReference type="NCBIfam" id="TIGR03943">
    <property type="entry name" value="TIGR03943 family putative permease subunit"/>
    <property type="match status" value="1"/>
</dbReference>
<dbReference type="EMBL" id="CP025746">
    <property type="protein sequence ID" value="QAA35224.1"/>
    <property type="molecule type" value="Genomic_DNA"/>
</dbReference>
<proteinExistence type="predicted"/>
<keyword evidence="5" id="KW-1185">Reference proteome</keyword>
<evidence type="ECO:0000256" key="1">
    <source>
        <dbReference type="SAM" id="Phobius"/>
    </source>
</evidence>
<keyword evidence="1" id="KW-1133">Transmembrane helix</keyword>
<dbReference type="InterPro" id="IPR048493">
    <property type="entry name" value="DUF1980_N"/>
</dbReference>
<feature type="domain" description="DUF1980" evidence="2">
    <location>
        <begin position="5"/>
        <end position="92"/>
    </location>
</feature>
<evidence type="ECO:0000259" key="2">
    <source>
        <dbReference type="Pfam" id="PF09323"/>
    </source>
</evidence>
<dbReference type="AlphaFoldDB" id="A0A3R5U908"/>
<dbReference type="PANTHER" id="PTHR40047:SF1">
    <property type="entry name" value="UPF0703 PROTEIN YCGQ"/>
    <property type="match status" value="1"/>
</dbReference>
<keyword evidence="1" id="KW-0812">Transmembrane</keyword>
<evidence type="ECO:0000259" key="3">
    <source>
        <dbReference type="Pfam" id="PF21537"/>
    </source>
</evidence>
<gene>
    <name evidence="4" type="ORF">C1I91_04560</name>
</gene>
<keyword evidence="1" id="KW-0472">Membrane</keyword>
<feature type="transmembrane region" description="Helical" evidence="1">
    <location>
        <begin position="7"/>
        <end position="28"/>
    </location>
</feature>
<dbReference type="Pfam" id="PF09323">
    <property type="entry name" value="DUF1980"/>
    <property type="match status" value="1"/>
</dbReference>
<dbReference type="PANTHER" id="PTHR40047">
    <property type="entry name" value="UPF0703 PROTEIN YCGQ"/>
    <property type="match status" value="1"/>
</dbReference>
<evidence type="ECO:0000313" key="4">
    <source>
        <dbReference type="EMBL" id="QAA35224.1"/>
    </source>
</evidence>
<sequence length="266" mass="29914">MEAIFKILILSAITLFFVYLVFTGKVLFYVHPRIIPYIKFAILTMIFLILTIVPDIFHPRRKSKGKEYVFFLIPIVFALAIPAKAMDSSSMSFNDIEANTVTSGTQKTKNLSNGIDKAGSVQSSNSNDNSSSAADKFQVENGLVIVDDTIVMTDVNFVKWVTEISTNMDKYKGKKIRLVGSVFKSEDFTKNEFVPARLMMTCCTADLQPVGFLCRYNAAELLQKDTWVMVNGTIDIVNYKGQNMPVIEAEQVDKAEKPKADYVYPY</sequence>
<name>A0A3R5U908_9CLOT</name>
<dbReference type="KEGG" id="cmah:C1I91_04560"/>
<feature type="domain" description="DUF1980" evidence="3">
    <location>
        <begin position="140"/>
        <end position="265"/>
    </location>
</feature>
<dbReference type="InterPro" id="IPR015402">
    <property type="entry name" value="DUF1980"/>
</dbReference>
<feature type="transmembrane region" description="Helical" evidence="1">
    <location>
        <begin position="34"/>
        <end position="56"/>
    </location>
</feature>
<feature type="transmembrane region" description="Helical" evidence="1">
    <location>
        <begin position="68"/>
        <end position="86"/>
    </location>
</feature>
<dbReference type="InterPro" id="IPR052955">
    <property type="entry name" value="UPF0703_membrane_permease"/>
</dbReference>
<evidence type="ECO:0000313" key="5">
    <source>
        <dbReference type="Proteomes" id="UP000286268"/>
    </source>
</evidence>
<dbReference type="Pfam" id="PF21537">
    <property type="entry name" value="DUF1980_C"/>
    <property type="match status" value="1"/>
</dbReference>
<reference evidence="4 5" key="1">
    <citation type="submission" date="2018-01" db="EMBL/GenBank/DDBJ databases">
        <title>Genome Sequencing and Assembly of Anaerobacter polyendosporus strain CT4.</title>
        <authorList>
            <person name="Tachaapaikoon C."/>
            <person name="Sutheeworapong S."/>
            <person name="Jenjaroenpun P."/>
            <person name="Wongsurawat T."/>
            <person name="Nookeaw I."/>
            <person name="Cheawchanlertfa P."/>
            <person name="Kosugi A."/>
            <person name="Cheevadhanarak S."/>
            <person name="Ratanakhanokchai K."/>
        </authorList>
    </citation>
    <scope>NUCLEOTIDE SEQUENCE [LARGE SCALE GENOMIC DNA]</scope>
    <source>
        <strain evidence="4 5">CT4</strain>
    </source>
</reference>
<protein>
    <submittedName>
        <fullName evidence="4">TIGR03943 family protein</fullName>
    </submittedName>
</protein>
<organism evidence="4 5">
    <name type="scientific">Clostridium manihotivorum</name>
    <dbReference type="NCBI Taxonomy" id="2320868"/>
    <lineage>
        <taxon>Bacteria</taxon>
        <taxon>Bacillati</taxon>
        <taxon>Bacillota</taxon>
        <taxon>Clostridia</taxon>
        <taxon>Eubacteriales</taxon>
        <taxon>Clostridiaceae</taxon>
        <taxon>Clostridium</taxon>
    </lineage>
</organism>
<dbReference type="Proteomes" id="UP000286268">
    <property type="component" value="Chromosome"/>
</dbReference>
<dbReference type="InterPro" id="IPR048447">
    <property type="entry name" value="DUF1980_C"/>
</dbReference>
<accession>A0A3R5U908</accession>
<dbReference type="OrthoDB" id="9770408at2"/>